<gene>
    <name evidence="1" type="ORF">SMRZ_LOCUS23944</name>
</gene>
<dbReference type="EMBL" id="UZAI01020042">
    <property type="protein sequence ID" value="VDP49322.1"/>
    <property type="molecule type" value="Genomic_DNA"/>
</dbReference>
<proteinExistence type="predicted"/>
<dbReference type="AlphaFoldDB" id="A0A183N6L9"/>
<sequence>MNVFQCYAPNNDSNDNNENHFYDKLQSVIVKCPRMNHTILIGNLDAKVGMNDNGYEDMVRRHGLGERNESELQSFETDLIRNNDELNQFKITLNNRFPDLQELLKEAENTMESDWEEIKEAPNSTCQEITGRKKHHHEEWISTETLDKIQERKENMEEAINTNRTRTEQVEAQAEYTEANKRVEKNIREKTSGNTWKT</sequence>
<accession>A0A183N6L9</accession>
<organism evidence="1 2">
    <name type="scientific">Schistosoma margrebowiei</name>
    <dbReference type="NCBI Taxonomy" id="48269"/>
    <lineage>
        <taxon>Eukaryota</taxon>
        <taxon>Metazoa</taxon>
        <taxon>Spiralia</taxon>
        <taxon>Lophotrochozoa</taxon>
        <taxon>Platyhelminthes</taxon>
        <taxon>Trematoda</taxon>
        <taxon>Digenea</taxon>
        <taxon>Strigeidida</taxon>
        <taxon>Schistosomatoidea</taxon>
        <taxon>Schistosomatidae</taxon>
        <taxon>Schistosoma</taxon>
    </lineage>
</organism>
<evidence type="ECO:0000313" key="2">
    <source>
        <dbReference type="Proteomes" id="UP000277204"/>
    </source>
</evidence>
<reference evidence="1 2" key="1">
    <citation type="submission" date="2018-11" db="EMBL/GenBank/DDBJ databases">
        <authorList>
            <consortium name="Pathogen Informatics"/>
        </authorList>
    </citation>
    <scope>NUCLEOTIDE SEQUENCE [LARGE SCALE GENOMIC DNA]</scope>
    <source>
        <strain evidence="1 2">Zambia</strain>
    </source>
</reference>
<dbReference type="Proteomes" id="UP000277204">
    <property type="component" value="Unassembled WGS sequence"/>
</dbReference>
<name>A0A183N6L9_9TREM</name>
<dbReference type="STRING" id="48269.A0A183N6L9"/>
<keyword evidence="2" id="KW-1185">Reference proteome</keyword>
<evidence type="ECO:0000313" key="1">
    <source>
        <dbReference type="EMBL" id="VDP49322.1"/>
    </source>
</evidence>
<protein>
    <submittedName>
        <fullName evidence="1">Uncharacterized protein</fullName>
    </submittedName>
</protein>